<dbReference type="InterPro" id="IPR010752">
    <property type="entry name" value="DUF1329"/>
</dbReference>
<proteinExistence type="predicted"/>
<evidence type="ECO:0000313" key="3">
    <source>
        <dbReference type="Proteomes" id="UP001605918"/>
    </source>
</evidence>
<dbReference type="EMBL" id="JBIEIL010000006">
    <property type="protein sequence ID" value="MFG6205599.1"/>
    <property type="molecule type" value="Genomic_DNA"/>
</dbReference>
<feature type="signal peptide" evidence="1">
    <location>
        <begin position="1"/>
        <end position="24"/>
    </location>
</feature>
<protein>
    <submittedName>
        <fullName evidence="2">DUF1329 domain-containing protein</fullName>
    </submittedName>
</protein>
<sequence length="454" mass="50708">MKITKSLFHAGVLGLSLLATSVMAAVPAAEADKLGKSLTPMGAEMAGNADGSIPAWKPLPKNAGSVDSKGFLSNPYASEQPLFTITAKDADKYKDKLAPGQYAMFKRYPETFKMPVYPSHRGATVPDDVFAAIKKNATSTNLVSGGNGLENFDTAVPFPIPKTGVEVIWNHITRYRGGSVTRLVTQATPQPNGSYSLVYFQDQFVFRDKMKDYDPANPGNILFYFKQKVTAPARLAGGVLLVHETLDQVKEPRSAWVYNAGQRRVRRAPQVSYDGPGTAADGLRTSDNLDMYNGAPDRYDWKLEGKKEMYIASDSYKLDDPKLKYSDIIKAGHINQDLARYELRRVWHVTATLKEGQRHIYAKRDFYIDEDTWQAAVIDHYDGRGQLWRVAEAHAENYYDKQVPWYALETLYDLQSGRYLALGMKNEEKSAYDFGFTATTSDFTPAALRQDGVR</sequence>
<evidence type="ECO:0000256" key="1">
    <source>
        <dbReference type="SAM" id="SignalP"/>
    </source>
</evidence>
<gene>
    <name evidence="2" type="ORF">ACGSLL_14620</name>
</gene>
<dbReference type="Proteomes" id="UP001605918">
    <property type="component" value="Unassembled WGS sequence"/>
</dbReference>
<reference evidence="2 3" key="1">
    <citation type="submission" date="2024-10" db="EMBL/GenBank/DDBJ databases">
        <title>Whole genome of Pseudomonas sp Strain RB5.</title>
        <authorList>
            <person name="Selami N."/>
        </authorList>
    </citation>
    <scope>NUCLEOTIDE SEQUENCE [LARGE SCALE GENOMIC DNA]</scope>
    <source>
        <strain evidence="2 3">RB5</strain>
    </source>
</reference>
<feature type="chain" id="PRO_5045301482" evidence="1">
    <location>
        <begin position="25"/>
        <end position="454"/>
    </location>
</feature>
<keyword evidence="1" id="KW-0732">Signal</keyword>
<name>A0ABW7DFY8_9PSED</name>
<keyword evidence="3" id="KW-1185">Reference proteome</keyword>
<dbReference type="Gene3D" id="2.50.20.10">
    <property type="entry name" value="Lipoprotein localisation LolA/LolB/LppX"/>
    <property type="match status" value="1"/>
</dbReference>
<evidence type="ECO:0000313" key="2">
    <source>
        <dbReference type="EMBL" id="MFG6205599.1"/>
    </source>
</evidence>
<organism evidence="2 3">
    <name type="scientific">Pseudomonas retamae</name>
    <dbReference type="NCBI Taxonomy" id="702110"/>
    <lineage>
        <taxon>Bacteria</taxon>
        <taxon>Pseudomonadati</taxon>
        <taxon>Pseudomonadota</taxon>
        <taxon>Gammaproteobacteria</taxon>
        <taxon>Pseudomonadales</taxon>
        <taxon>Pseudomonadaceae</taxon>
        <taxon>Pseudomonas</taxon>
    </lineage>
</organism>
<comment type="caution">
    <text evidence="2">The sequence shown here is derived from an EMBL/GenBank/DDBJ whole genome shotgun (WGS) entry which is preliminary data.</text>
</comment>
<dbReference type="RefSeq" id="WP_258448052.1">
    <property type="nucleotide sequence ID" value="NZ_JBIEIL010000006.1"/>
</dbReference>
<dbReference type="CDD" id="cd16329">
    <property type="entry name" value="LolA_like"/>
    <property type="match status" value="1"/>
</dbReference>
<accession>A0ABW7DFY8</accession>
<dbReference type="Pfam" id="PF07044">
    <property type="entry name" value="DUF1329"/>
    <property type="match status" value="1"/>
</dbReference>